<feature type="domain" description="SH3" evidence="9">
    <location>
        <begin position="936"/>
        <end position="994"/>
    </location>
</feature>
<dbReference type="SUPFAM" id="SSF103657">
    <property type="entry name" value="BAR/IMD domain-like"/>
    <property type="match status" value="1"/>
</dbReference>
<dbReference type="InterPro" id="IPR004148">
    <property type="entry name" value="BAR_dom"/>
</dbReference>
<dbReference type="GO" id="GO:0005096">
    <property type="term" value="F:GTPase activator activity"/>
    <property type="evidence" value="ECO:0007669"/>
    <property type="project" value="UniProtKB-KW"/>
</dbReference>
<comment type="subcellular location">
    <subcellularLocation>
        <location evidence="1">Cell junction</location>
        <location evidence="1">Focal adhesion</location>
    </subcellularLocation>
</comment>
<gene>
    <name evidence="12" type="primary">ARHGAP26</name>
</gene>
<dbReference type="CDD" id="cd04374">
    <property type="entry name" value="RhoGAP_Graf"/>
    <property type="match status" value="1"/>
</dbReference>
<feature type="compositionally biased region" description="Low complexity" evidence="8">
    <location>
        <begin position="150"/>
        <end position="169"/>
    </location>
</feature>
<dbReference type="CDD" id="cd01249">
    <property type="entry name" value="BAR-PH_GRAF_family"/>
    <property type="match status" value="1"/>
</dbReference>
<sequence>MVVRCARGSPGLGSCISSESSIAQPCRAGSGGTAAPFHARHIEGPPLPRPAEAAPRVRVPAAAGPQDPEWGASAPRSDHPSRTGSATPRGREGAEPVLRTWAVAWARPPAQAPPPHPADWVKAAEGPGVPGRQGGRAEAGVLIGPPGIRSSLAGSSGPDAGGAAEAAVRGRSRPLASDRAKEAGRRPPRSPACSLASRRRRGSVAALPARQPLRGAPPEQPPLGRDPARVGSRARRRTPRGGRAGATPVEPAGVGGPGRGPAACVLGAAGLPGAGAGAPPGWATRARWGSPRWNSATAASTARTSERRSSRTKRSWTRPTNSSRSSSRTGSPSSARSRIENASEVLITPLEKFRKEQIGAAKEAKKKYDKETEKYCGILEKHLNLSSKKKESQLQEADSQVDLVRQHFYEVSLEYVFKVQEVQERKMFEFVEPLLAFLQGLFTFYHHGYELAKDFSDFKTELTISIQNTRNRFEGTRSEVESLMKKMKENPLEHKTISPYTMEGYLYVQEKRHFGTSWVKHYCTYQRDSKQITMVPFDQKSGGKGGEDESVTLKSCTRRKTDSIEKRFCFDVEAVDRPGVITMQALSEEDRRLWMEAMDGREPVYNSNKDSQSEGTAQLDSIGFSIIKKCIHAVETRGINEQGLYRIVGVNSRVQKLLSVLMDPKTASETETDICAEWEIKTITSALKTYLRMLPGPLMMYQFQRSFIKAAKLENQESRVSEIHSLVHRLPEKNRQMLQLLMNHLANVANNHKQNLMTVANLGVVFGPTLLRPQEETVAAIMDIKFQNIVIEILIENHEKIFNTVPDMPLTNAQLHLSRKKSSDSKPPSCSERPLTLFHAMQSAEKQEQRNSIINSSLESVVSSNANSILNSSSSLQPNMNSSDPDLDVLKPARPKSLPPNPSPTSPLSPSWPMFSAPSSPMPTSSTSSDSSPISTPFRKAKALYACKAEHDSELSFTAGTVFDNVHPSQEPGWLEGTLNGKTGLIPENYVEFL</sequence>
<dbReference type="Gene3D" id="2.30.30.40">
    <property type="entry name" value="SH3 Domains"/>
    <property type="match status" value="1"/>
</dbReference>
<dbReference type="OrthoDB" id="3183924at2759"/>
<dbReference type="GO" id="GO:0005737">
    <property type="term" value="C:cytoplasm"/>
    <property type="evidence" value="ECO:0007669"/>
    <property type="project" value="InterPro"/>
</dbReference>
<dbReference type="Pfam" id="PF16746">
    <property type="entry name" value="BAR_3"/>
    <property type="match status" value="1"/>
</dbReference>
<evidence type="ECO:0000256" key="3">
    <source>
        <dbReference type="ARBA" id="ARBA00022443"/>
    </source>
</evidence>
<evidence type="ECO:0000256" key="8">
    <source>
        <dbReference type="SAM" id="MobiDB-lite"/>
    </source>
</evidence>
<dbReference type="PROSITE" id="PS50238">
    <property type="entry name" value="RHOGAP"/>
    <property type="match status" value="1"/>
</dbReference>
<reference evidence="12" key="1">
    <citation type="submission" date="2019-03" db="EMBL/GenBank/DDBJ databases">
        <authorList>
            <person name="Warren W.C."/>
            <person name="Johnson G.S."/>
        </authorList>
    </citation>
    <scope>NUCLEOTIDE SEQUENCE [LARGE SCALE GENOMIC DNA]</scope>
    <source>
        <strain evidence="12">Basenji</strain>
    </source>
</reference>
<dbReference type="Gene3D" id="1.20.1270.60">
    <property type="entry name" value="Arfaptin homology (AH) domain/BAR domain"/>
    <property type="match status" value="1"/>
</dbReference>
<evidence type="ECO:0000256" key="5">
    <source>
        <dbReference type="ARBA" id="ARBA00032211"/>
    </source>
</evidence>
<dbReference type="SMART" id="SM00233">
    <property type="entry name" value="PH"/>
    <property type="match status" value="1"/>
</dbReference>
<dbReference type="SUPFAM" id="SSF50729">
    <property type="entry name" value="PH domain-like"/>
    <property type="match status" value="1"/>
</dbReference>
<evidence type="ECO:0000313" key="12">
    <source>
        <dbReference type="Ensembl" id="ENSCAFP00030004815.1"/>
    </source>
</evidence>
<feature type="compositionally biased region" description="Low complexity" evidence="8">
    <location>
        <begin position="50"/>
        <end position="65"/>
    </location>
</feature>
<proteinExistence type="predicted"/>
<evidence type="ECO:0000256" key="7">
    <source>
        <dbReference type="PROSITE-ProRule" id="PRU00192"/>
    </source>
</evidence>
<dbReference type="InterPro" id="IPR036028">
    <property type="entry name" value="SH3-like_dom_sf"/>
</dbReference>
<feature type="domain" description="PH" evidence="10">
    <location>
        <begin position="499"/>
        <end position="603"/>
    </location>
</feature>
<feature type="compositionally biased region" description="Pro residues" evidence="8">
    <location>
        <begin position="897"/>
        <end position="907"/>
    </location>
</feature>
<feature type="region of interest" description="Disordered" evidence="8">
    <location>
        <begin position="872"/>
        <end position="935"/>
    </location>
</feature>
<keyword evidence="3 7" id="KW-0728">SH3 domain</keyword>
<dbReference type="InterPro" id="IPR047225">
    <property type="entry name" value="PH_GRAF"/>
</dbReference>
<dbReference type="Gene3D" id="2.30.29.30">
    <property type="entry name" value="Pleckstrin-homology domain (PH domain)/Phosphotyrosine-binding domain (PTB)"/>
    <property type="match status" value="1"/>
</dbReference>
<dbReference type="GO" id="GO:0007165">
    <property type="term" value="P:signal transduction"/>
    <property type="evidence" value="ECO:0007669"/>
    <property type="project" value="InterPro"/>
</dbReference>
<dbReference type="InterPro" id="IPR001849">
    <property type="entry name" value="PH_domain"/>
</dbReference>
<feature type="compositionally biased region" description="Low complexity" evidence="8">
    <location>
        <begin position="908"/>
        <end position="935"/>
    </location>
</feature>
<dbReference type="SMART" id="SM00326">
    <property type="entry name" value="SH3"/>
    <property type="match status" value="1"/>
</dbReference>
<dbReference type="FunFam" id="1.10.555.10:FF:000006">
    <property type="entry name" value="Rho GTPase activating protein 26"/>
    <property type="match status" value="1"/>
</dbReference>
<feature type="region of interest" description="Disordered" evidence="8">
    <location>
        <begin position="1"/>
        <end position="341"/>
    </location>
</feature>
<dbReference type="PROSITE" id="PS50003">
    <property type="entry name" value="PH_DOMAIN"/>
    <property type="match status" value="1"/>
</dbReference>
<dbReference type="CDD" id="cd12064">
    <property type="entry name" value="SH3_GRAF"/>
    <property type="match status" value="1"/>
</dbReference>
<evidence type="ECO:0000259" key="11">
    <source>
        <dbReference type="PROSITE" id="PS50238"/>
    </source>
</evidence>
<dbReference type="FunFam" id="2.30.29.30:FF:000116">
    <property type="entry name" value="Rho GTPase activating protein 26"/>
    <property type="match status" value="1"/>
</dbReference>
<dbReference type="FunFam" id="1.20.1270.60:FF:000086">
    <property type="entry name" value="Rho GTPase-activating protein 10"/>
    <property type="match status" value="1"/>
</dbReference>
<dbReference type="Pfam" id="PF14604">
    <property type="entry name" value="SH3_9"/>
    <property type="match status" value="1"/>
</dbReference>
<dbReference type="Ensembl" id="ENSCAFT00030005415.1">
    <property type="protein sequence ID" value="ENSCAFP00030004815.1"/>
    <property type="gene ID" value="ENSCAFG00030002817.1"/>
</dbReference>
<dbReference type="InterPro" id="IPR035481">
    <property type="entry name" value="GRAF_SH3"/>
</dbReference>
<protein>
    <recommendedName>
        <fullName evidence="2">Rho GTPase-activating protein 26</fullName>
    </recommendedName>
    <alternativeName>
        <fullName evidence="5">Rho-type GTPase-activating protein 26</fullName>
    </alternativeName>
</protein>
<dbReference type="PROSITE" id="PS50002">
    <property type="entry name" value="SH3"/>
    <property type="match status" value="1"/>
</dbReference>
<dbReference type="InterPro" id="IPR027267">
    <property type="entry name" value="AH/BAR_dom_sf"/>
</dbReference>
<dbReference type="InterPro" id="IPR008936">
    <property type="entry name" value="Rho_GTPase_activation_prot"/>
</dbReference>
<organism evidence="12 13">
    <name type="scientific">Canis lupus familiaris</name>
    <name type="common">Dog</name>
    <name type="synonym">Canis familiaris</name>
    <dbReference type="NCBI Taxonomy" id="9615"/>
    <lineage>
        <taxon>Eukaryota</taxon>
        <taxon>Metazoa</taxon>
        <taxon>Chordata</taxon>
        <taxon>Craniata</taxon>
        <taxon>Vertebrata</taxon>
        <taxon>Euteleostomi</taxon>
        <taxon>Mammalia</taxon>
        <taxon>Eutheria</taxon>
        <taxon>Laurasiatheria</taxon>
        <taxon>Carnivora</taxon>
        <taxon>Caniformia</taxon>
        <taxon>Canidae</taxon>
        <taxon>Canis</taxon>
    </lineage>
</organism>
<feature type="compositionally biased region" description="Low complexity" evidence="8">
    <location>
        <begin position="872"/>
        <end position="883"/>
    </location>
</feature>
<reference evidence="12" key="2">
    <citation type="submission" date="2025-08" db="UniProtKB">
        <authorList>
            <consortium name="Ensembl"/>
        </authorList>
    </citation>
    <scope>IDENTIFICATION</scope>
</reference>
<dbReference type="Gene3D" id="1.10.555.10">
    <property type="entry name" value="Rho GTPase activation protein"/>
    <property type="match status" value="1"/>
</dbReference>
<dbReference type="PANTHER" id="PTHR12552:SF4">
    <property type="entry name" value="RHO GTPASE-ACTIVATING PROTEIN 26"/>
    <property type="match status" value="1"/>
</dbReference>
<dbReference type="SUPFAM" id="SSF50044">
    <property type="entry name" value="SH3-domain"/>
    <property type="match status" value="1"/>
</dbReference>
<dbReference type="SUPFAM" id="SSF48350">
    <property type="entry name" value="GTPase activation domain, GAP"/>
    <property type="match status" value="1"/>
</dbReference>
<keyword evidence="4" id="KW-0343">GTPase activation</keyword>
<feature type="domain" description="Rho-GAP" evidence="11">
    <location>
        <begin position="617"/>
        <end position="802"/>
    </location>
</feature>
<name>A0A8C0M1A2_CANLF</name>
<dbReference type="PANTHER" id="PTHR12552">
    <property type="entry name" value="OLIGOPHRENIN 1"/>
    <property type="match status" value="1"/>
</dbReference>
<dbReference type="FunFam" id="2.30.30.40:FF:000055">
    <property type="entry name" value="rho GTPase-activating protein 26 isoform X1"/>
    <property type="match status" value="1"/>
</dbReference>
<feature type="compositionally biased region" description="Low complexity" evidence="8">
    <location>
        <begin position="317"/>
        <end position="336"/>
    </location>
</feature>
<dbReference type="InterPro" id="IPR047234">
    <property type="entry name" value="GRAF_fam"/>
</dbReference>
<evidence type="ECO:0000256" key="1">
    <source>
        <dbReference type="ARBA" id="ARBA00004246"/>
    </source>
</evidence>
<dbReference type="AlphaFoldDB" id="A0A8C0M1A2"/>
<dbReference type="SMART" id="SM00324">
    <property type="entry name" value="RhoGAP"/>
    <property type="match status" value="1"/>
</dbReference>
<comment type="subunit">
    <text evidence="6">Interacts with NYAP1, NYAP2 and MYO16. Interacts with MICAL1 and WDR44. Binds to the C-terminus of PTK2/FAK1.</text>
</comment>
<evidence type="ECO:0000256" key="6">
    <source>
        <dbReference type="ARBA" id="ARBA00065766"/>
    </source>
</evidence>
<dbReference type="InterPro" id="IPR001452">
    <property type="entry name" value="SH3_domain"/>
</dbReference>
<dbReference type="InterPro" id="IPR000198">
    <property type="entry name" value="RhoGAP_dom"/>
</dbReference>
<evidence type="ECO:0000259" key="9">
    <source>
        <dbReference type="PROSITE" id="PS50002"/>
    </source>
</evidence>
<evidence type="ECO:0000256" key="4">
    <source>
        <dbReference type="ARBA" id="ARBA00022468"/>
    </source>
</evidence>
<feature type="compositionally biased region" description="Basic and acidic residues" evidence="8">
    <location>
        <begin position="176"/>
        <end position="185"/>
    </location>
</feature>
<dbReference type="Pfam" id="PF00169">
    <property type="entry name" value="PH"/>
    <property type="match status" value="1"/>
</dbReference>
<dbReference type="Proteomes" id="UP000694429">
    <property type="component" value="Chromosome 2"/>
</dbReference>
<dbReference type="Pfam" id="PF00620">
    <property type="entry name" value="RhoGAP"/>
    <property type="match status" value="1"/>
</dbReference>
<dbReference type="InterPro" id="IPR011993">
    <property type="entry name" value="PH-like_dom_sf"/>
</dbReference>
<evidence type="ECO:0000256" key="2">
    <source>
        <dbReference type="ARBA" id="ARBA00020525"/>
    </source>
</evidence>
<accession>A0A8C0M1A2</accession>
<dbReference type="GO" id="GO:0005925">
    <property type="term" value="C:focal adhesion"/>
    <property type="evidence" value="ECO:0007669"/>
    <property type="project" value="UniProtKB-SubCell"/>
</dbReference>
<feature type="compositionally biased region" description="Low complexity" evidence="8">
    <location>
        <begin position="260"/>
        <end position="269"/>
    </location>
</feature>
<evidence type="ECO:0000259" key="10">
    <source>
        <dbReference type="PROSITE" id="PS50003"/>
    </source>
</evidence>
<evidence type="ECO:0000313" key="13">
    <source>
        <dbReference type="Proteomes" id="UP000694429"/>
    </source>
</evidence>